<dbReference type="NCBIfam" id="TIGR02427">
    <property type="entry name" value="protocat_pcaD"/>
    <property type="match status" value="1"/>
</dbReference>
<evidence type="ECO:0000259" key="1">
    <source>
        <dbReference type="Pfam" id="PF12697"/>
    </source>
</evidence>
<dbReference type="SUPFAM" id="SSF53474">
    <property type="entry name" value="alpha/beta-Hydrolases"/>
    <property type="match status" value="1"/>
</dbReference>
<name>A0A099GIM9_9RHOB</name>
<dbReference type="Gene3D" id="3.40.50.1820">
    <property type="entry name" value="alpha/beta hydrolase"/>
    <property type="match status" value="1"/>
</dbReference>
<dbReference type="GO" id="GO:0042952">
    <property type="term" value="P:beta-ketoadipate pathway"/>
    <property type="evidence" value="ECO:0007669"/>
    <property type="project" value="InterPro"/>
</dbReference>
<proteinExistence type="predicted"/>
<feature type="domain" description="AB hydrolase-1" evidence="1">
    <location>
        <begin position="28"/>
        <end position="254"/>
    </location>
</feature>
<dbReference type="Pfam" id="PF12697">
    <property type="entry name" value="Abhydrolase_6"/>
    <property type="match status" value="1"/>
</dbReference>
<evidence type="ECO:0000313" key="2">
    <source>
        <dbReference type="EMBL" id="KGJ22700.1"/>
    </source>
</evidence>
<dbReference type="PANTHER" id="PTHR43798:SF33">
    <property type="entry name" value="HYDROLASE, PUTATIVE (AFU_ORTHOLOGUE AFUA_2G14860)-RELATED"/>
    <property type="match status" value="1"/>
</dbReference>
<dbReference type="InterPro" id="IPR029058">
    <property type="entry name" value="AB_hydrolase_fold"/>
</dbReference>
<dbReference type="AlphaFoldDB" id="A0A099GIM9"/>
<dbReference type="InterPro" id="IPR000073">
    <property type="entry name" value="AB_hydrolase_1"/>
</dbReference>
<organism evidence="2 3">
    <name type="scientific">Paracoccus sanguinis</name>
    <dbReference type="NCBI Taxonomy" id="1545044"/>
    <lineage>
        <taxon>Bacteria</taxon>
        <taxon>Pseudomonadati</taxon>
        <taxon>Pseudomonadota</taxon>
        <taxon>Alphaproteobacteria</taxon>
        <taxon>Rhodobacterales</taxon>
        <taxon>Paracoccaceae</taxon>
        <taxon>Paracoccus</taxon>
    </lineage>
</organism>
<dbReference type="ESTHER" id="9rhob-a0a099g2n6">
    <property type="family name" value="Carboxymethylbutenolide_lactonase"/>
</dbReference>
<sequence length="266" mass="27866">MRIIEANGAALHVADSGPARGTPDGPALVFANSLGTDLRLWDALIPHLPDGLRLVRYDKRGHGLSEETPGPYSIEQLADDAAGLIEALGLRDVVFVGLSIGGLIGQSLAARRPELLRGLVISNSAAKIGEAAMWQDRIAAIRRGGIAAIAAPTMERWFSPAFRATPELAAWQAMLERQPVEGYVACCAAIAGADLRDSTAGLTLPVQLIAGSADGSTPPELVQATAGLIADARFEVIDGAGHLPCVEAPADYARILTRFLTEIGHV</sequence>
<dbReference type="RefSeq" id="WP_036708346.1">
    <property type="nucleotide sequence ID" value="NZ_JRKQ01000022.1"/>
</dbReference>
<dbReference type="PANTHER" id="PTHR43798">
    <property type="entry name" value="MONOACYLGLYCEROL LIPASE"/>
    <property type="match status" value="1"/>
</dbReference>
<dbReference type="InterPro" id="IPR050266">
    <property type="entry name" value="AB_hydrolase_sf"/>
</dbReference>
<dbReference type="PRINTS" id="PR00111">
    <property type="entry name" value="ABHYDROLASE"/>
</dbReference>
<reference evidence="2 3" key="2">
    <citation type="submission" date="2014-10" db="EMBL/GenBank/DDBJ databases">
        <title>Paracoccus sanguinis sp. nov., isolated from clinical specimens of New York State patients.</title>
        <authorList>
            <person name="Mingle L.A."/>
            <person name="Cole J.A."/>
            <person name="Lapierre P."/>
            <person name="Musser K.A."/>
        </authorList>
    </citation>
    <scope>NUCLEOTIDE SEQUENCE [LARGE SCALE GENOMIC DNA]</scope>
    <source>
        <strain evidence="2 3">5503</strain>
    </source>
</reference>
<dbReference type="InterPro" id="IPR026968">
    <property type="entry name" value="PcaD/CatD"/>
</dbReference>
<comment type="caution">
    <text evidence="2">The sequence shown here is derived from an EMBL/GenBank/DDBJ whole genome shotgun (WGS) entry which is preliminary data.</text>
</comment>
<dbReference type="Proteomes" id="UP000029858">
    <property type="component" value="Unassembled WGS sequence"/>
</dbReference>
<dbReference type="EMBL" id="JRKQ01000022">
    <property type="protein sequence ID" value="KGJ22700.1"/>
    <property type="molecule type" value="Genomic_DNA"/>
</dbReference>
<reference evidence="2 3" key="1">
    <citation type="submission" date="2014-09" db="EMBL/GenBank/DDBJ databases">
        <authorList>
            <person name="McGinnis J.M."/>
            <person name="Wolfgang W.J."/>
        </authorList>
    </citation>
    <scope>NUCLEOTIDE SEQUENCE [LARGE SCALE GENOMIC DNA]</scope>
    <source>
        <strain evidence="2 3">5503</strain>
    </source>
</reference>
<dbReference type="GO" id="GO:0047570">
    <property type="term" value="F:3-oxoadipate enol-lactonase activity"/>
    <property type="evidence" value="ECO:0007669"/>
    <property type="project" value="InterPro"/>
</dbReference>
<accession>A0A099GIM9</accession>
<gene>
    <name evidence="2" type="ORF">IX56_06445</name>
</gene>
<protein>
    <submittedName>
        <fullName evidence="2">3-oxoadipate enol-lactonase</fullName>
    </submittedName>
</protein>
<evidence type="ECO:0000313" key="3">
    <source>
        <dbReference type="Proteomes" id="UP000029858"/>
    </source>
</evidence>
<dbReference type="GO" id="GO:0016020">
    <property type="term" value="C:membrane"/>
    <property type="evidence" value="ECO:0007669"/>
    <property type="project" value="TreeGrafter"/>
</dbReference>